<dbReference type="AlphaFoldDB" id="A0A0N4ZJP3"/>
<dbReference type="Proteomes" id="UP000038045">
    <property type="component" value="Unplaced"/>
</dbReference>
<dbReference type="InterPro" id="IPR001810">
    <property type="entry name" value="F-box_dom"/>
</dbReference>
<dbReference type="InterPro" id="IPR036047">
    <property type="entry name" value="F-box-like_dom_sf"/>
</dbReference>
<sequence length="312" mass="37381">MSILKLPNEILVKIMGYLDVYELEPLLLTSKTFYKIYQNNIHMMDRFICDFLEITCEQNGKNINFEFSCNSTHEDYYYKTKTIKKANAKEIDLIMRKLTVDGIKKRLTINIDEESNLFKHLYKYADKLVVKDIFINIMNKRDTERCMYFLTKLKYVNKLYIKNIKLSKNMNRKHLVSNNILAINISERHETIFCNGMFYCLHKTFPKAVIKYYTYDLEVNQLDKVKKFIGIIQKCSNGVVKLHINITSYNEVDPEKFRDQLLEFTNFDWQLGSFVFNMEKNLVFETEYLCVTCNFKKNISIWLAVDWEEEFY</sequence>
<evidence type="ECO:0000313" key="2">
    <source>
        <dbReference type="Proteomes" id="UP000038045"/>
    </source>
</evidence>
<keyword evidence="2" id="KW-1185">Reference proteome</keyword>
<evidence type="ECO:0000259" key="1">
    <source>
        <dbReference type="PROSITE" id="PS50181"/>
    </source>
</evidence>
<dbReference type="Pfam" id="PF12937">
    <property type="entry name" value="F-box-like"/>
    <property type="match status" value="1"/>
</dbReference>
<organism evidence="2 3">
    <name type="scientific">Parastrongyloides trichosuri</name>
    <name type="common">Possum-specific nematode worm</name>
    <dbReference type="NCBI Taxonomy" id="131310"/>
    <lineage>
        <taxon>Eukaryota</taxon>
        <taxon>Metazoa</taxon>
        <taxon>Ecdysozoa</taxon>
        <taxon>Nematoda</taxon>
        <taxon>Chromadorea</taxon>
        <taxon>Rhabditida</taxon>
        <taxon>Tylenchina</taxon>
        <taxon>Panagrolaimomorpha</taxon>
        <taxon>Strongyloidoidea</taxon>
        <taxon>Strongyloididae</taxon>
        <taxon>Parastrongyloides</taxon>
    </lineage>
</organism>
<name>A0A0N4ZJP3_PARTI</name>
<dbReference type="PROSITE" id="PS50181">
    <property type="entry name" value="FBOX"/>
    <property type="match status" value="1"/>
</dbReference>
<protein>
    <submittedName>
        <fullName evidence="3">F-box domain-containing protein</fullName>
    </submittedName>
</protein>
<reference evidence="3" key="1">
    <citation type="submission" date="2017-02" db="UniProtKB">
        <authorList>
            <consortium name="WormBaseParasite"/>
        </authorList>
    </citation>
    <scope>IDENTIFICATION</scope>
</reference>
<accession>A0A0N4ZJP3</accession>
<dbReference type="WBParaSite" id="PTRK_0000827500.1">
    <property type="protein sequence ID" value="PTRK_0000827500.1"/>
    <property type="gene ID" value="PTRK_0000827500"/>
</dbReference>
<feature type="domain" description="F-box" evidence="1">
    <location>
        <begin position="1"/>
        <end position="46"/>
    </location>
</feature>
<evidence type="ECO:0000313" key="3">
    <source>
        <dbReference type="WBParaSite" id="PTRK_0000827500.1"/>
    </source>
</evidence>
<proteinExistence type="predicted"/>
<dbReference type="SUPFAM" id="SSF81383">
    <property type="entry name" value="F-box domain"/>
    <property type="match status" value="1"/>
</dbReference>
<dbReference type="CDD" id="cd09917">
    <property type="entry name" value="F-box_SF"/>
    <property type="match status" value="1"/>
</dbReference>